<dbReference type="EMBL" id="JAFFJS010000003">
    <property type="protein sequence ID" value="MBM9433290.1"/>
    <property type="molecule type" value="Genomic_DNA"/>
</dbReference>
<protein>
    <submittedName>
        <fullName evidence="2">DUF3093 domain-containing protein</fullName>
    </submittedName>
</protein>
<feature type="transmembrane region" description="Helical" evidence="1">
    <location>
        <begin position="12"/>
        <end position="32"/>
    </location>
</feature>
<evidence type="ECO:0000313" key="3">
    <source>
        <dbReference type="Proteomes" id="UP000705983"/>
    </source>
</evidence>
<keyword evidence="1" id="KW-0472">Membrane</keyword>
<accession>A0ABS2TF58</accession>
<reference evidence="3" key="1">
    <citation type="submission" date="2021-02" db="EMBL/GenBank/DDBJ databases">
        <title>Leucobacter sp. CX169.</title>
        <authorList>
            <person name="Cheng Y."/>
        </authorList>
    </citation>
    <scope>NUCLEOTIDE SEQUENCE [LARGE SCALE GENOMIC DNA]</scope>
    <source>
        <strain evidence="3">JY899</strain>
    </source>
</reference>
<comment type="caution">
    <text evidence="2">The sequence shown here is derived from an EMBL/GenBank/DDBJ whole genome shotgun (WGS) entry which is preliminary data.</text>
</comment>
<feature type="transmembrane region" description="Helical" evidence="1">
    <location>
        <begin position="38"/>
        <end position="55"/>
    </location>
</feature>
<proteinExistence type="predicted"/>
<keyword evidence="3" id="KW-1185">Reference proteome</keyword>
<evidence type="ECO:0000313" key="2">
    <source>
        <dbReference type="EMBL" id="MBM9433290.1"/>
    </source>
</evidence>
<organism evidence="2 3">
    <name type="scientific">Flaviflexus equikiangi</name>
    <dbReference type="NCBI Taxonomy" id="2758573"/>
    <lineage>
        <taxon>Bacteria</taxon>
        <taxon>Bacillati</taxon>
        <taxon>Actinomycetota</taxon>
        <taxon>Actinomycetes</taxon>
        <taxon>Actinomycetales</taxon>
        <taxon>Actinomycetaceae</taxon>
        <taxon>Flaviflexus</taxon>
    </lineage>
</organism>
<keyword evidence="1" id="KW-0812">Transmembrane</keyword>
<dbReference type="Proteomes" id="UP000705983">
    <property type="component" value="Unassembled WGS sequence"/>
</dbReference>
<dbReference type="Pfam" id="PF11292">
    <property type="entry name" value="DUF3093"/>
    <property type="match status" value="1"/>
</dbReference>
<sequence length="155" mass="16491">MTMYSEKLTPKASVIVSAGIFGATISLLGIAFSLEATLIAMIILALGLPALLWGMSPTVRVVAAGDGPSGIELRCGRAHIDLAYLGDAKILSEAELHDRMGIKASGRDFVCYSPWVKTALAIDNVDETDPISTWVVCTRHPGRLADVLTTHTPSR</sequence>
<evidence type="ECO:0000256" key="1">
    <source>
        <dbReference type="SAM" id="Phobius"/>
    </source>
</evidence>
<dbReference type="InterPro" id="IPR021443">
    <property type="entry name" value="DUF3093"/>
</dbReference>
<gene>
    <name evidence="2" type="ORF">JVW63_06215</name>
</gene>
<keyword evidence="1" id="KW-1133">Transmembrane helix</keyword>
<name>A0ABS2TF58_9ACTO</name>